<dbReference type="GO" id="GO:0051082">
    <property type="term" value="F:unfolded protein binding"/>
    <property type="evidence" value="ECO:0007669"/>
    <property type="project" value="TreeGrafter"/>
</dbReference>
<accession>Q6KCP0</accession>
<feature type="compositionally biased region" description="Basic and acidic residues" evidence="3">
    <location>
        <begin position="206"/>
        <end position="217"/>
    </location>
</feature>
<dbReference type="InterPro" id="IPR008978">
    <property type="entry name" value="HSP20-like_chaperone"/>
</dbReference>
<evidence type="ECO:0000313" key="6">
    <source>
        <dbReference type="EMBL" id="CAH1231475.1"/>
    </source>
</evidence>
<gene>
    <name evidence="5" type="primary">hsp24.1</name>
    <name evidence="6" type="synonym">CRYAB</name>
    <name evidence="6" type="ORF">BLAG_LOCUS1273</name>
</gene>
<dbReference type="InterPro" id="IPR001436">
    <property type="entry name" value="Alpha-crystallin/sHSP_animal"/>
</dbReference>
<dbReference type="InterPro" id="IPR002068">
    <property type="entry name" value="A-crystallin/Hsp20_dom"/>
</dbReference>
<evidence type="ECO:0000313" key="5">
    <source>
        <dbReference type="EMBL" id="CAE83570.1"/>
    </source>
</evidence>
<keyword evidence="7" id="KW-1185">Reference proteome</keyword>
<organism evidence="5">
    <name type="scientific">Branchiostoma lanceolatum</name>
    <name type="common">Common lancelet</name>
    <name type="synonym">Amphioxus lanceolatum</name>
    <dbReference type="NCBI Taxonomy" id="7740"/>
    <lineage>
        <taxon>Eukaryota</taxon>
        <taxon>Metazoa</taxon>
        <taxon>Chordata</taxon>
        <taxon>Cephalochordata</taxon>
        <taxon>Leptocardii</taxon>
        <taxon>Amphioxiformes</taxon>
        <taxon>Branchiostomatidae</taxon>
        <taxon>Branchiostoma</taxon>
    </lineage>
</organism>
<dbReference type="PROSITE" id="PS01031">
    <property type="entry name" value="SHSP"/>
    <property type="match status" value="1"/>
</dbReference>
<reference evidence="6" key="2">
    <citation type="submission" date="2022-01" db="EMBL/GenBank/DDBJ databases">
        <authorList>
            <person name="Braso-Vives M."/>
        </authorList>
    </citation>
    <scope>NUCLEOTIDE SEQUENCE</scope>
</reference>
<feature type="region of interest" description="Disordered" evidence="3">
    <location>
        <begin position="187"/>
        <end position="217"/>
    </location>
</feature>
<comment type="similarity">
    <text evidence="1 2">Belongs to the small heat shock protein (HSP20) family.</text>
</comment>
<dbReference type="Proteomes" id="UP000838412">
    <property type="component" value="Chromosome 1"/>
</dbReference>
<evidence type="ECO:0000256" key="1">
    <source>
        <dbReference type="PROSITE-ProRule" id="PRU00285"/>
    </source>
</evidence>
<dbReference type="GO" id="GO:0005634">
    <property type="term" value="C:nucleus"/>
    <property type="evidence" value="ECO:0007669"/>
    <property type="project" value="TreeGrafter"/>
</dbReference>
<protein>
    <submittedName>
        <fullName evidence="6">CRYAB protein</fullName>
    </submittedName>
    <submittedName>
        <fullName evidence="5">Small heat shock protein 24.1</fullName>
    </submittedName>
</protein>
<dbReference type="EMBL" id="AJ616737">
    <property type="protein sequence ID" value="CAE83570.1"/>
    <property type="molecule type" value="Genomic_DNA"/>
</dbReference>
<dbReference type="PANTHER" id="PTHR45640">
    <property type="entry name" value="HEAT SHOCK PROTEIN HSP-12.2-RELATED"/>
    <property type="match status" value="1"/>
</dbReference>
<evidence type="ECO:0000256" key="3">
    <source>
        <dbReference type="SAM" id="MobiDB-lite"/>
    </source>
</evidence>
<evidence type="ECO:0000259" key="4">
    <source>
        <dbReference type="PROSITE" id="PS01031"/>
    </source>
</evidence>
<dbReference type="CDD" id="cd06526">
    <property type="entry name" value="metazoan_ACD"/>
    <property type="match status" value="1"/>
</dbReference>
<dbReference type="Gene3D" id="2.60.40.790">
    <property type="match status" value="1"/>
</dbReference>
<dbReference type="GO" id="GO:0042026">
    <property type="term" value="P:protein refolding"/>
    <property type="evidence" value="ECO:0007669"/>
    <property type="project" value="TreeGrafter"/>
</dbReference>
<dbReference type="GO" id="GO:0005737">
    <property type="term" value="C:cytoplasm"/>
    <property type="evidence" value="ECO:0007669"/>
    <property type="project" value="TreeGrafter"/>
</dbReference>
<sequence length="217" mass="24135">MAGKDERTIPLSFSSFGGWSEEWRKRMAEHHRAMLDRLERPFGGFPAMSDDYERMFSSPGISWWPGYGQPPPGLAICPPGPIGPTSPSPGMSMQPFSFPGIPPSPDSRLEVDDNKFKVMVDVNQFSPEEVKVKTVGNYVVVHARHEEKQDEHGFIQREFTRKYMLPEGVDPEKVTSSLATDGVLTVEAPTQKALEPAGPERSVPIKKQDKPAVEGKK</sequence>
<dbReference type="AlphaFoldDB" id="Q6KCP0"/>
<reference evidence="5" key="1">
    <citation type="journal article" date="2004" name="J. Mol. Evol.">
        <title>Evolutionary diversity of vertebrate small heat shock proteins.</title>
        <authorList>
            <person name="Franck E."/>
            <person name="Madsen O."/>
            <person name="van Rheede T."/>
            <person name="Ricard G."/>
            <person name="Huynen M.A."/>
            <person name="de Jong W.W."/>
        </authorList>
    </citation>
    <scope>NUCLEOTIDE SEQUENCE</scope>
</reference>
<dbReference type="SUPFAM" id="SSF49764">
    <property type="entry name" value="HSP20-like chaperones"/>
    <property type="match status" value="1"/>
</dbReference>
<dbReference type="GO" id="GO:0043066">
    <property type="term" value="P:negative regulation of apoptotic process"/>
    <property type="evidence" value="ECO:0007669"/>
    <property type="project" value="TreeGrafter"/>
</dbReference>
<feature type="domain" description="SHSP" evidence="4">
    <location>
        <begin position="95"/>
        <end position="208"/>
    </location>
</feature>
<dbReference type="EMBL" id="OV696686">
    <property type="protein sequence ID" value="CAH1231475.1"/>
    <property type="molecule type" value="Genomic_DNA"/>
</dbReference>
<evidence type="ECO:0000256" key="2">
    <source>
        <dbReference type="RuleBase" id="RU003616"/>
    </source>
</evidence>
<keyword evidence="5" id="KW-0346">Stress response</keyword>
<dbReference type="Pfam" id="PF00011">
    <property type="entry name" value="HSP20"/>
    <property type="match status" value="1"/>
</dbReference>
<name>Q6KCP0_BRALA</name>
<dbReference type="GO" id="GO:0009408">
    <property type="term" value="P:response to heat"/>
    <property type="evidence" value="ECO:0007669"/>
    <property type="project" value="TreeGrafter"/>
</dbReference>
<dbReference type="PANTHER" id="PTHR45640:SF26">
    <property type="entry name" value="RE23625P"/>
    <property type="match status" value="1"/>
</dbReference>
<dbReference type="OrthoDB" id="1431247at2759"/>
<evidence type="ECO:0000313" key="7">
    <source>
        <dbReference type="Proteomes" id="UP000838412"/>
    </source>
</evidence>
<dbReference type="PRINTS" id="PR00299">
    <property type="entry name" value="ACRYSTALLIN"/>
</dbReference>
<proteinExistence type="inferred from homology"/>